<proteinExistence type="predicted"/>
<dbReference type="RefSeq" id="WP_109585891.1">
    <property type="nucleotide sequence ID" value="NZ_CP029477.1"/>
</dbReference>
<evidence type="ECO:0000313" key="1">
    <source>
        <dbReference type="EMBL" id="AWM74807.1"/>
    </source>
</evidence>
<evidence type="ECO:0000313" key="2">
    <source>
        <dbReference type="Proteomes" id="UP000246036"/>
    </source>
</evidence>
<name>A0ABN5LF05_9LACO</name>
<gene>
    <name evidence="1" type="ORF">DKL58_01825</name>
</gene>
<reference evidence="1 2" key="1">
    <citation type="submission" date="2018-05" db="EMBL/GenBank/DDBJ databases">
        <title>Reference genomes for bee gut microbiota database.</title>
        <authorList>
            <person name="Ellegaard K.M."/>
        </authorList>
    </citation>
    <scope>NUCLEOTIDE SEQUENCE [LARGE SCALE GENOMIC DNA]</scope>
    <source>
        <strain evidence="1 2">ESL0186</strain>
    </source>
</reference>
<protein>
    <submittedName>
        <fullName evidence="1">Uncharacterized protein</fullName>
    </submittedName>
</protein>
<sequence length="64" mass="7271">MIRKYAHPDYLAGLTVKGMTERLYRVIGKHFTKKLIYIKVWTAALNSYLAIAANSIEISIIGML</sequence>
<dbReference type="Proteomes" id="UP000246036">
    <property type="component" value="Chromosome"/>
</dbReference>
<dbReference type="EMBL" id="CP029477">
    <property type="protein sequence ID" value="AWM74807.1"/>
    <property type="molecule type" value="Genomic_DNA"/>
</dbReference>
<accession>A0ABN5LF05</accession>
<keyword evidence="2" id="KW-1185">Reference proteome</keyword>
<organism evidence="1 2">
    <name type="scientific">Lactobacillus kullabergensis</name>
    <dbReference type="NCBI Taxonomy" id="1218493"/>
    <lineage>
        <taxon>Bacteria</taxon>
        <taxon>Bacillati</taxon>
        <taxon>Bacillota</taxon>
        <taxon>Bacilli</taxon>
        <taxon>Lactobacillales</taxon>
        <taxon>Lactobacillaceae</taxon>
        <taxon>Lactobacillus</taxon>
    </lineage>
</organism>